<dbReference type="InterPro" id="IPR027417">
    <property type="entry name" value="P-loop_NTPase"/>
</dbReference>
<dbReference type="PANTHER" id="PTHR11783">
    <property type="entry name" value="SULFOTRANSFERASE SULT"/>
    <property type="match status" value="1"/>
</dbReference>
<gene>
    <name evidence="4" type="ORF">SAMN05421640_0653</name>
</gene>
<dbReference type="InterPro" id="IPR000863">
    <property type="entry name" value="Sulfotransferase_dom"/>
</dbReference>
<feature type="domain" description="Sulfotransferase" evidence="3">
    <location>
        <begin position="131"/>
        <end position="284"/>
    </location>
</feature>
<dbReference type="Proteomes" id="UP000198393">
    <property type="component" value="Unassembled WGS sequence"/>
</dbReference>
<dbReference type="EMBL" id="FZPD01000001">
    <property type="protein sequence ID" value="SNS55771.1"/>
    <property type="molecule type" value="Genomic_DNA"/>
</dbReference>
<sequence length="291" mass="34254">MDLKKLGSKIQPYANKLPSPLLLIYLKIASISRKAYYKNESKLINGKLEIKSEKQSVIFFTIHKCASTFLNNQFNELLKNTDYTMINTSSYFTKEQRDYYYSDSSKIKSLFKPKGIWYGPYRFFIDVPNLNHYKVILILRDPRDVLTSYYFTAAFNHPISDKAVIEERKEAQALNIDEYVIKKSELFYQRYFDYLQKVKPLQNVLLLKYEDMIVDYNTFLSEISDFVGMDENEKIHELVGKSSFKVDKEDPNSFIRNIKAGDHKEKLKPETISFLNKKFAKILEGFNYPIS</sequence>
<keyword evidence="2 4" id="KW-0808">Transferase</keyword>
<evidence type="ECO:0000313" key="4">
    <source>
        <dbReference type="EMBL" id="SNS55771.1"/>
    </source>
</evidence>
<reference evidence="4 5" key="1">
    <citation type="submission" date="2017-06" db="EMBL/GenBank/DDBJ databases">
        <authorList>
            <person name="Kim H.J."/>
            <person name="Triplett B.A."/>
        </authorList>
    </citation>
    <scope>NUCLEOTIDE SEQUENCE [LARGE SCALE GENOMIC DNA]</scope>
    <source>
        <strain evidence="4 5">DSM 19307</strain>
    </source>
</reference>
<dbReference type="AlphaFoldDB" id="A0A239FG78"/>
<evidence type="ECO:0000256" key="2">
    <source>
        <dbReference type="ARBA" id="ARBA00022679"/>
    </source>
</evidence>
<dbReference type="RefSeq" id="WP_089355406.1">
    <property type="nucleotide sequence ID" value="NZ_FZPD01000001.1"/>
</dbReference>
<dbReference type="Pfam" id="PF00685">
    <property type="entry name" value="Sulfotransfer_1"/>
    <property type="match status" value="1"/>
</dbReference>
<evidence type="ECO:0000256" key="1">
    <source>
        <dbReference type="ARBA" id="ARBA00005771"/>
    </source>
</evidence>
<dbReference type="OrthoDB" id="1437579at2"/>
<dbReference type="GO" id="GO:0008146">
    <property type="term" value="F:sulfotransferase activity"/>
    <property type="evidence" value="ECO:0007669"/>
    <property type="project" value="InterPro"/>
</dbReference>
<proteinExistence type="inferred from homology"/>
<protein>
    <submittedName>
        <fullName evidence="4">Sulfotransferase domain-containing protein</fullName>
    </submittedName>
</protein>
<evidence type="ECO:0000259" key="3">
    <source>
        <dbReference type="Pfam" id="PF00685"/>
    </source>
</evidence>
<accession>A0A239FG78</accession>
<keyword evidence="5" id="KW-1185">Reference proteome</keyword>
<name>A0A239FG78_EKHLU</name>
<dbReference type="Gene3D" id="3.40.50.300">
    <property type="entry name" value="P-loop containing nucleotide triphosphate hydrolases"/>
    <property type="match status" value="1"/>
</dbReference>
<dbReference type="SUPFAM" id="SSF52540">
    <property type="entry name" value="P-loop containing nucleoside triphosphate hydrolases"/>
    <property type="match status" value="1"/>
</dbReference>
<evidence type="ECO:0000313" key="5">
    <source>
        <dbReference type="Proteomes" id="UP000198393"/>
    </source>
</evidence>
<comment type="similarity">
    <text evidence="1">Belongs to the sulfotransferase 1 family.</text>
</comment>
<organism evidence="4 5">
    <name type="scientific">Ekhidna lutea</name>
    <dbReference type="NCBI Taxonomy" id="447679"/>
    <lineage>
        <taxon>Bacteria</taxon>
        <taxon>Pseudomonadati</taxon>
        <taxon>Bacteroidota</taxon>
        <taxon>Cytophagia</taxon>
        <taxon>Cytophagales</taxon>
        <taxon>Reichenbachiellaceae</taxon>
        <taxon>Ekhidna</taxon>
    </lineage>
</organism>